<protein>
    <submittedName>
        <fullName evidence="2">Terpenoid synthase</fullName>
    </submittedName>
</protein>
<dbReference type="RefSeq" id="XP_018040164.1">
    <property type="nucleotide sequence ID" value="XM_018179973.1"/>
</dbReference>
<sequence length="369" mass="41339">MMKYIYSNLIPPSSYSTQGLCADIPLRCHRNANMDEHGTIRLRNDWQTHIGSLPSSTHGGRGPMYNFTSVTIPECLPERLEGVSYAMEFAFLHDDLVDGDGAGGGLALYEDIMRDIGAESRGEVHGGSATGEARILRSIMEEMSSLDAFRTKELLQYWKTGVSLPRDRTHFDTFEEYLDFRLVDSGALTSLLTGLMTFGMALTIPPEEKEECMALTRRAWHAAFLTNDVQSWEKECAEYEKQVALSEGVETPHMVNSVWVLMQQESLNVEEAIERVLEKVKGFVAEYAEIVTGIQGRMDLSEDSQCFVEAAQYMVSGNLVWGMESPRYHADRGLDRVQKANRERAVLRTANQLPTPPDEALHSSPDRAA</sequence>
<dbReference type="Proteomes" id="UP000077069">
    <property type="component" value="Unassembled WGS sequence"/>
</dbReference>
<feature type="region of interest" description="Disordered" evidence="1">
    <location>
        <begin position="347"/>
        <end position="369"/>
    </location>
</feature>
<dbReference type="OrthoDB" id="6921389at2759"/>
<accession>A0A177CSS4</accession>
<proteinExistence type="predicted"/>
<dbReference type="EMBL" id="KV441549">
    <property type="protein sequence ID" value="OAG09799.1"/>
    <property type="molecule type" value="Genomic_DNA"/>
</dbReference>
<evidence type="ECO:0000313" key="2">
    <source>
        <dbReference type="EMBL" id="OAG09799.1"/>
    </source>
</evidence>
<evidence type="ECO:0000256" key="1">
    <source>
        <dbReference type="SAM" id="MobiDB-lite"/>
    </source>
</evidence>
<dbReference type="SUPFAM" id="SSF48576">
    <property type="entry name" value="Terpenoid synthases"/>
    <property type="match status" value="1"/>
</dbReference>
<keyword evidence="3" id="KW-1185">Reference proteome</keyword>
<reference evidence="2 3" key="1">
    <citation type="submission" date="2016-05" db="EMBL/GenBank/DDBJ databases">
        <title>Comparative analysis of secretome profiles of manganese(II)-oxidizing ascomycete fungi.</title>
        <authorList>
            <consortium name="DOE Joint Genome Institute"/>
            <person name="Zeiner C.A."/>
            <person name="Purvine S.O."/>
            <person name="Zink E.M."/>
            <person name="Wu S."/>
            <person name="Pasa-Tolic L."/>
            <person name="Chaput D.L."/>
            <person name="Haridas S."/>
            <person name="Grigoriev I.V."/>
            <person name="Santelli C.M."/>
            <person name="Hansel C.M."/>
        </authorList>
    </citation>
    <scope>NUCLEOTIDE SEQUENCE [LARGE SCALE GENOMIC DNA]</scope>
    <source>
        <strain evidence="2 3">AP3s5-JAC2a</strain>
    </source>
</reference>
<dbReference type="AlphaFoldDB" id="A0A177CSS4"/>
<name>A0A177CSS4_9PLEO</name>
<dbReference type="InterPro" id="IPR008949">
    <property type="entry name" value="Isoprenoid_synthase_dom_sf"/>
</dbReference>
<feature type="compositionally biased region" description="Basic and acidic residues" evidence="1">
    <location>
        <begin position="359"/>
        <end position="369"/>
    </location>
</feature>
<dbReference type="Pfam" id="PF19086">
    <property type="entry name" value="Terpene_syn_C_2"/>
    <property type="match status" value="1"/>
</dbReference>
<dbReference type="InParanoid" id="A0A177CSS4"/>
<dbReference type="GeneID" id="28763459"/>
<evidence type="ECO:0000313" key="3">
    <source>
        <dbReference type="Proteomes" id="UP000077069"/>
    </source>
</evidence>
<dbReference type="Gene3D" id="1.10.600.10">
    <property type="entry name" value="Farnesyl Diphosphate Synthase"/>
    <property type="match status" value="1"/>
</dbReference>
<gene>
    <name evidence="2" type="ORF">CC84DRAFT_1172305</name>
</gene>
<dbReference type="STRING" id="1460663.A0A177CSS4"/>
<organism evidence="2 3">
    <name type="scientific">Paraphaeosphaeria sporulosa</name>
    <dbReference type="NCBI Taxonomy" id="1460663"/>
    <lineage>
        <taxon>Eukaryota</taxon>
        <taxon>Fungi</taxon>
        <taxon>Dikarya</taxon>
        <taxon>Ascomycota</taxon>
        <taxon>Pezizomycotina</taxon>
        <taxon>Dothideomycetes</taxon>
        <taxon>Pleosporomycetidae</taxon>
        <taxon>Pleosporales</taxon>
        <taxon>Massarineae</taxon>
        <taxon>Didymosphaeriaceae</taxon>
        <taxon>Paraphaeosphaeria</taxon>
    </lineage>
</organism>